<feature type="domain" description="ABC transporter" evidence="5">
    <location>
        <begin position="4"/>
        <end position="240"/>
    </location>
</feature>
<evidence type="ECO:0000313" key="7">
    <source>
        <dbReference type="Proteomes" id="UP000093352"/>
    </source>
</evidence>
<dbReference type="GO" id="GO:0016887">
    <property type="term" value="F:ATP hydrolysis activity"/>
    <property type="evidence" value="ECO:0007669"/>
    <property type="project" value="InterPro"/>
</dbReference>
<keyword evidence="7" id="KW-1185">Reference proteome</keyword>
<organism evidence="6 7">
    <name type="scientific">Criibacterium bergeronii</name>
    <dbReference type="NCBI Taxonomy" id="1871336"/>
    <lineage>
        <taxon>Bacteria</taxon>
        <taxon>Bacillati</taxon>
        <taxon>Bacillota</taxon>
        <taxon>Clostridia</taxon>
        <taxon>Peptostreptococcales</taxon>
        <taxon>Filifactoraceae</taxon>
        <taxon>Criibacterium</taxon>
    </lineage>
</organism>
<dbReference type="SUPFAM" id="SSF52540">
    <property type="entry name" value="P-loop containing nucleoside triphosphate hydrolases"/>
    <property type="match status" value="1"/>
</dbReference>
<sequence length="248" mass="27557">MNLLTVENLKKLYKSSNTLALKNVSFEVQEKEFVAIMGESGSGKSTLLNIIATLDKPTEGTVVIANQNIEKLSPSQIATFRREKLGFVFQDFNLIETFSVKDNILLPLVLSGVDIYTFDSKLDYVSEKLDIKDILSKNITELSGGQKQRVAIARSLITFPKLILADEPTGQLDSKSAENVMQIFSSINDDGNTILMVTHSIKSASYAKRVLFIKDGIIFHEIYKGAQTNIDFAEKIADSLTLLNRRGE</sequence>
<dbReference type="Pfam" id="PF00005">
    <property type="entry name" value="ABC_tran"/>
    <property type="match status" value="1"/>
</dbReference>
<dbReference type="PANTHER" id="PTHR42798:SF7">
    <property type="entry name" value="ALPHA-D-RIBOSE 1-METHYLPHOSPHONATE 5-TRIPHOSPHATE SYNTHASE SUBUNIT PHNL"/>
    <property type="match status" value="1"/>
</dbReference>
<keyword evidence="3" id="KW-0547">Nucleotide-binding</keyword>
<dbReference type="AlphaFoldDB" id="A0A371IM08"/>
<accession>A0A371IM08</accession>
<dbReference type="InterPro" id="IPR017871">
    <property type="entry name" value="ABC_transporter-like_CS"/>
</dbReference>
<dbReference type="RefSeq" id="WP_068912397.1">
    <property type="nucleotide sequence ID" value="NZ_MBEW02000006.1"/>
</dbReference>
<evidence type="ECO:0000259" key="5">
    <source>
        <dbReference type="PROSITE" id="PS50893"/>
    </source>
</evidence>
<proteinExistence type="inferred from homology"/>
<evidence type="ECO:0000256" key="4">
    <source>
        <dbReference type="ARBA" id="ARBA00022840"/>
    </source>
</evidence>
<dbReference type="STRING" id="1871336.BBG48_02095"/>
<evidence type="ECO:0000256" key="2">
    <source>
        <dbReference type="ARBA" id="ARBA00022448"/>
    </source>
</evidence>
<dbReference type="Gene3D" id="3.40.50.300">
    <property type="entry name" value="P-loop containing nucleotide triphosphate hydrolases"/>
    <property type="match status" value="1"/>
</dbReference>
<dbReference type="FunFam" id="3.40.50.300:FF:000032">
    <property type="entry name" value="Export ABC transporter ATP-binding protein"/>
    <property type="match status" value="1"/>
</dbReference>
<evidence type="ECO:0000256" key="3">
    <source>
        <dbReference type="ARBA" id="ARBA00022741"/>
    </source>
</evidence>
<dbReference type="SMART" id="SM00382">
    <property type="entry name" value="AAA"/>
    <property type="match status" value="1"/>
</dbReference>
<dbReference type="GO" id="GO:0005524">
    <property type="term" value="F:ATP binding"/>
    <property type="evidence" value="ECO:0007669"/>
    <property type="project" value="UniProtKB-KW"/>
</dbReference>
<evidence type="ECO:0000313" key="6">
    <source>
        <dbReference type="EMBL" id="RDY21514.1"/>
    </source>
</evidence>
<reference evidence="6 7" key="1">
    <citation type="journal article" date="2016" name="Genome Announc.">
        <title>Draft Genome Sequence of Criibacterium bergeronii gen. nov., sp. nov., Strain CCRI-22567T, Isolated from a Vaginal Sample from a Woman with Bacterial Vaginosis.</title>
        <authorList>
            <person name="Maheux A.F."/>
            <person name="Berube E."/>
            <person name="Boudreau D.K."/>
            <person name="Raymond F."/>
            <person name="Corbeil J."/>
            <person name="Roy P.H."/>
            <person name="Boissinot M."/>
            <person name="Omar R.F."/>
        </authorList>
    </citation>
    <scope>NUCLEOTIDE SEQUENCE [LARGE SCALE GENOMIC DNA]</scope>
    <source>
        <strain evidence="6 7">CCRI-22567</strain>
    </source>
</reference>
<comment type="similarity">
    <text evidence="1">Belongs to the ABC transporter superfamily.</text>
</comment>
<dbReference type="EMBL" id="MBEW02000006">
    <property type="protein sequence ID" value="RDY21514.1"/>
    <property type="molecule type" value="Genomic_DNA"/>
</dbReference>
<keyword evidence="2" id="KW-0813">Transport</keyword>
<keyword evidence="4 6" id="KW-0067">ATP-binding</keyword>
<dbReference type="Proteomes" id="UP000093352">
    <property type="component" value="Unassembled WGS sequence"/>
</dbReference>
<dbReference type="PROSITE" id="PS50893">
    <property type="entry name" value="ABC_TRANSPORTER_2"/>
    <property type="match status" value="1"/>
</dbReference>
<dbReference type="InterPro" id="IPR003593">
    <property type="entry name" value="AAA+_ATPase"/>
</dbReference>
<gene>
    <name evidence="6" type="ORF">BBG48_003955</name>
</gene>
<dbReference type="CDD" id="cd03255">
    <property type="entry name" value="ABC_MJ0796_LolCDE_FtsE"/>
    <property type="match status" value="1"/>
</dbReference>
<dbReference type="InterPro" id="IPR027417">
    <property type="entry name" value="P-loop_NTPase"/>
</dbReference>
<dbReference type="GO" id="GO:0022857">
    <property type="term" value="F:transmembrane transporter activity"/>
    <property type="evidence" value="ECO:0007669"/>
    <property type="project" value="UniProtKB-ARBA"/>
</dbReference>
<dbReference type="InterPro" id="IPR017911">
    <property type="entry name" value="MacB-like_ATP-bd"/>
</dbReference>
<dbReference type="PANTHER" id="PTHR42798">
    <property type="entry name" value="LIPOPROTEIN-RELEASING SYSTEM ATP-BINDING PROTEIN LOLD"/>
    <property type="match status" value="1"/>
</dbReference>
<dbReference type="GO" id="GO:0098796">
    <property type="term" value="C:membrane protein complex"/>
    <property type="evidence" value="ECO:0007669"/>
    <property type="project" value="UniProtKB-ARBA"/>
</dbReference>
<evidence type="ECO:0000256" key="1">
    <source>
        <dbReference type="ARBA" id="ARBA00005417"/>
    </source>
</evidence>
<dbReference type="InterPro" id="IPR003439">
    <property type="entry name" value="ABC_transporter-like_ATP-bd"/>
</dbReference>
<name>A0A371IM08_9FIRM</name>
<dbReference type="PROSITE" id="PS00211">
    <property type="entry name" value="ABC_TRANSPORTER_1"/>
    <property type="match status" value="1"/>
</dbReference>
<comment type="caution">
    <text evidence="6">The sequence shown here is derived from an EMBL/GenBank/DDBJ whole genome shotgun (WGS) entry which is preliminary data.</text>
</comment>
<protein>
    <submittedName>
        <fullName evidence="6">ABC transporter ATP-binding protein</fullName>
    </submittedName>
</protein>